<keyword evidence="4 8" id="KW-0547">Nucleotide-binding</keyword>
<evidence type="ECO:0000256" key="2">
    <source>
        <dbReference type="ARBA" id="ARBA00022679"/>
    </source>
</evidence>
<evidence type="ECO:0000256" key="9">
    <source>
        <dbReference type="SAM" id="MobiDB-lite"/>
    </source>
</evidence>
<protein>
    <recommendedName>
        <fullName evidence="8">Probable molybdenum cofactor guanylyltransferase</fullName>
        <shortName evidence="8">MoCo guanylyltransferase</shortName>
        <ecNumber evidence="8">2.7.7.77</ecNumber>
    </recommendedName>
    <alternativeName>
        <fullName evidence="8">GTP:molybdopterin guanylyltransferase</fullName>
    </alternativeName>
    <alternativeName>
        <fullName evidence="8">Mo-MPT guanylyltransferase</fullName>
    </alternativeName>
    <alternativeName>
        <fullName evidence="8">Molybdopterin guanylyltransferase</fullName>
    </alternativeName>
    <alternativeName>
        <fullName evidence="8">Molybdopterin-guanine dinucleotide synthase</fullName>
        <shortName evidence="8">MGD synthase</shortName>
    </alternativeName>
</protein>
<feature type="region of interest" description="Disordered" evidence="9">
    <location>
        <begin position="204"/>
        <end position="224"/>
    </location>
</feature>
<comment type="subcellular location">
    <subcellularLocation>
        <location evidence="8">Cytoplasm</location>
    </subcellularLocation>
</comment>
<evidence type="ECO:0000313" key="12">
    <source>
        <dbReference type="Proteomes" id="UP000290253"/>
    </source>
</evidence>
<dbReference type="GO" id="GO:0061603">
    <property type="term" value="F:molybdenum cofactor guanylyltransferase activity"/>
    <property type="evidence" value="ECO:0007669"/>
    <property type="project" value="UniProtKB-EC"/>
</dbReference>
<gene>
    <name evidence="8" type="primary">mobA</name>
    <name evidence="11" type="ORF">ESZ00_00800</name>
</gene>
<comment type="catalytic activity">
    <reaction evidence="8">
        <text>Mo-molybdopterin + GTP + H(+) = Mo-molybdopterin guanine dinucleotide + diphosphate</text>
        <dbReference type="Rhea" id="RHEA:34243"/>
        <dbReference type="ChEBI" id="CHEBI:15378"/>
        <dbReference type="ChEBI" id="CHEBI:33019"/>
        <dbReference type="ChEBI" id="CHEBI:37565"/>
        <dbReference type="ChEBI" id="CHEBI:71302"/>
        <dbReference type="ChEBI" id="CHEBI:71310"/>
        <dbReference type="EC" id="2.7.7.77"/>
    </reaction>
</comment>
<dbReference type="Proteomes" id="UP000290253">
    <property type="component" value="Unassembled WGS sequence"/>
</dbReference>
<accession>A0A4Q1SG58</accession>
<evidence type="ECO:0000256" key="6">
    <source>
        <dbReference type="ARBA" id="ARBA00023134"/>
    </source>
</evidence>
<keyword evidence="2 8" id="KW-0808">Transferase</keyword>
<evidence type="ECO:0000256" key="1">
    <source>
        <dbReference type="ARBA" id="ARBA00022490"/>
    </source>
</evidence>
<evidence type="ECO:0000256" key="5">
    <source>
        <dbReference type="ARBA" id="ARBA00022842"/>
    </source>
</evidence>
<evidence type="ECO:0000256" key="7">
    <source>
        <dbReference type="ARBA" id="ARBA00023150"/>
    </source>
</evidence>
<evidence type="ECO:0000256" key="4">
    <source>
        <dbReference type="ARBA" id="ARBA00022741"/>
    </source>
</evidence>
<keyword evidence="1 8" id="KW-0963">Cytoplasm</keyword>
<dbReference type="GO" id="GO:0046872">
    <property type="term" value="F:metal ion binding"/>
    <property type="evidence" value="ECO:0007669"/>
    <property type="project" value="UniProtKB-KW"/>
</dbReference>
<comment type="similarity">
    <text evidence="8">Belongs to the MobA family.</text>
</comment>
<evidence type="ECO:0000256" key="3">
    <source>
        <dbReference type="ARBA" id="ARBA00022723"/>
    </source>
</evidence>
<feature type="domain" description="MobA-like NTP transferase" evidence="10">
    <location>
        <begin position="3"/>
        <end position="152"/>
    </location>
</feature>
<dbReference type="EMBL" id="SDMK01000001">
    <property type="protein sequence ID" value="RXS96528.1"/>
    <property type="molecule type" value="Genomic_DNA"/>
</dbReference>
<dbReference type="CDD" id="cd02503">
    <property type="entry name" value="MobA"/>
    <property type="match status" value="1"/>
</dbReference>
<feature type="binding site" evidence="8">
    <location>
        <position position="61"/>
    </location>
    <ligand>
        <name>GTP</name>
        <dbReference type="ChEBI" id="CHEBI:37565"/>
    </ligand>
</feature>
<comment type="domain">
    <text evidence="8">The N-terminal domain determines nucleotide recognition and specific binding, while the C-terminal domain determines the specific binding to the target protein.</text>
</comment>
<dbReference type="InterPro" id="IPR013482">
    <property type="entry name" value="Molybde_CF_guanTrfase"/>
</dbReference>
<dbReference type="AlphaFoldDB" id="A0A4Q1SG58"/>
<comment type="cofactor">
    <cofactor evidence="8">
        <name>Mg(2+)</name>
        <dbReference type="ChEBI" id="CHEBI:18420"/>
    </cofactor>
</comment>
<comment type="caution">
    <text evidence="11">The sequence shown here is derived from an EMBL/GenBank/DDBJ whole genome shotgun (WGS) entry which is preliminary data.</text>
</comment>
<feature type="binding site" evidence="8">
    <location>
        <position position="18"/>
    </location>
    <ligand>
        <name>GTP</name>
        <dbReference type="ChEBI" id="CHEBI:37565"/>
    </ligand>
</feature>
<dbReference type="GO" id="GO:0005737">
    <property type="term" value="C:cytoplasm"/>
    <property type="evidence" value="ECO:0007669"/>
    <property type="project" value="UniProtKB-SubCell"/>
</dbReference>
<dbReference type="InterPro" id="IPR025877">
    <property type="entry name" value="MobA-like_NTP_Trfase"/>
</dbReference>
<dbReference type="GO" id="GO:0006777">
    <property type="term" value="P:Mo-molybdopterin cofactor biosynthetic process"/>
    <property type="evidence" value="ECO:0007669"/>
    <property type="project" value="UniProtKB-KW"/>
</dbReference>
<feature type="binding site" evidence="8">
    <location>
        <begin position="6"/>
        <end position="8"/>
    </location>
    <ligand>
        <name>GTP</name>
        <dbReference type="ChEBI" id="CHEBI:37565"/>
    </ligand>
</feature>
<keyword evidence="5 8" id="KW-0460">Magnesium</keyword>
<feature type="binding site" evidence="8">
    <location>
        <position position="90"/>
    </location>
    <ligand>
        <name>GTP</name>
        <dbReference type="ChEBI" id="CHEBI:37565"/>
    </ligand>
</feature>
<comment type="caution">
    <text evidence="8">Lacks conserved residue(s) required for the propagation of feature annotation.</text>
</comment>
<dbReference type="Pfam" id="PF12804">
    <property type="entry name" value="NTP_transf_3"/>
    <property type="match status" value="1"/>
</dbReference>
<sequence>MRGFVLAGGQSRRMGQDKALLPWQGRALIEHSLAKFEAMGISAQILGSRPDLAAFAPIIPDRFPGHGPLGGIESALAGTDAELNLFLAVDVPCVPVDFLKWLVERAEMTRAGATIPSAGGRLHPLCAVYHRGLHPYLRTALEAGDAKVQHVIPQAAASAGLRVDDFDIESIAATGAWLETAGKVPLHRWLENWNTPQQFAHGTAGLSGRSLAGSSSAAASSPRG</sequence>
<dbReference type="HAMAP" id="MF_00316">
    <property type="entry name" value="MobA"/>
    <property type="match status" value="1"/>
</dbReference>
<evidence type="ECO:0000313" key="11">
    <source>
        <dbReference type="EMBL" id="RXS96528.1"/>
    </source>
</evidence>
<dbReference type="Gene3D" id="3.90.550.10">
    <property type="entry name" value="Spore Coat Polysaccharide Biosynthesis Protein SpsA, Chain A"/>
    <property type="match status" value="1"/>
</dbReference>
<organism evidence="11 12">
    <name type="scientific">Silvibacterium dinghuense</name>
    <dbReference type="NCBI Taxonomy" id="1560006"/>
    <lineage>
        <taxon>Bacteria</taxon>
        <taxon>Pseudomonadati</taxon>
        <taxon>Acidobacteriota</taxon>
        <taxon>Terriglobia</taxon>
        <taxon>Terriglobales</taxon>
        <taxon>Acidobacteriaceae</taxon>
        <taxon>Silvibacterium</taxon>
    </lineage>
</organism>
<dbReference type="PANTHER" id="PTHR19136">
    <property type="entry name" value="MOLYBDENUM COFACTOR GUANYLYLTRANSFERASE"/>
    <property type="match status" value="1"/>
</dbReference>
<proteinExistence type="inferred from homology"/>
<dbReference type="GO" id="GO:0005525">
    <property type="term" value="F:GTP binding"/>
    <property type="evidence" value="ECO:0007669"/>
    <property type="project" value="UniProtKB-UniRule"/>
</dbReference>
<evidence type="ECO:0000256" key="8">
    <source>
        <dbReference type="HAMAP-Rule" id="MF_00316"/>
    </source>
</evidence>
<comment type="function">
    <text evidence="8">Transfers a GMP moiety from GTP to Mo-molybdopterin (Mo-MPT) cofactor (Moco or molybdenum cofactor) to form Mo-molybdopterin guanine dinucleotide (Mo-MGD) cofactor.</text>
</comment>
<dbReference type="OrthoDB" id="9788394at2"/>
<name>A0A4Q1SG58_9BACT</name>
<dbReference type="EC" id="2.7.7.77" evidence="8"/>
<evidence type="ECO:0000259" key="10">
    <source>
        <dbReference type="Pfam" id="PF12804"/>
    </source>
</evidence>
<feature type="binding site" evidence="8">
    <location>
        <position position="90"/>
    </location>
    <ligand>
        <name>Mg(2+)</name>
        <dbReference type="ChEBI" id="CHEBI:18420"/>
    </ligand>
</feature>
<dbReference type="PANTHER" id="PTHR19136:SF81">
    <property type="entry name" value="MOLYBDENUM COFACTOR GUANYLYLTRANSFERASE"/>
    <property type="match status" value="1"/>
</dbReference>
<dbReference type="InterPro" id="IPR029044">
    <property type="entry name" value="Nucleotide-diphossugar_trans"/>
</dbReference>
<keyword evidence="6 8" id="KW-0342">GTP-binding</keyword>
<keyword evidence="11" id="KW-0548">Nucleotidyltransferase</keyword>
<reference evidence="11 12" key="1">
    <citation type="journal article" date="2016" name="Int. J. Syst. Evol. Microbiol.">
        <title>Acidipila dinghuensis sp. nov., an acidobacterium isolated from forest soil.</title>
        <authorList>
            <person name="Jiang Y.W."/>
            <person name="Wang J."/>
            <person name="Chen M.H."/>
            <person name="Lv Y.Y."/>
            <person name="Qiu L.H."/>
        </authorList>
    </citation>
    <scope>NUCLEOTIDE SEQUENCE [LARGE SCALE GENOMIC DNA]</scope>
    <source>
        <strain evidence="11 12">DHOF10</strain>
    </source>
</reference>
<keyword evidence="12" id="KW-1185">Reference proteome</keyword>
<keyword evidence="7 8" id="KW-0501">Molybdenum cofactor biosynthesis</keyword>
<keyword evidence="3 8" id="KW-0479">Metal-binding</keyword>
<dbReference type="RefSeq" id="WP_129206277.1">
    <property type="nucleotide sequence ID" value="NZ_BMGU01000001.1"/>
</dbReference>
<dbReference type="SUPFAM" id="SSF53448">
    <property type="entry name" value="Nucleotide-diphospho-sugar transferases"/>
    <property type="match status" value="1"/>
</dbReference>